<protein>
    <recommendedName>
        <fullName evidence="4">HTH hxlR-type domain-containing protein</fullName>
    </recommendedName>
</protein>
<keyword evidence="1" id="KW-0805">Transcription regulation</keyword>
<dbReference type="EMBL" id="JZWV01001139">
    <property type="protein sequence ID" value="KJY24988.1"/>
    <property type="molecule type" value="Genomic_DNA"/>
</dbReference>
<sequence length="141" mass="15245">MSDAAVEEDGQGLSGDLGGGEYAADCQARVAFEVLSNRWDSVIVYVLGESGPMRPRALITRIGGISPKVLNEALRRLEYNGLVARHAYAEAPPRVDYSLTEAGLALLGPIHAMGAWAGRYTEAVLAAQARFELREDRLDRS</sequence>
<comment type="caution">
    <text evidence="5">The sequence shown here is derived from an EMBL/GenBank/DDBJ whole genome shotgun (WGS) entry which is preliminary data.</text>
</comment>
<proteinExistence type="predicted"/>
<name>A0A0F4IU38_9ACTN</name>
<dbReference type="PANTHER" id="PTHR33204:SF37">
    <property type="entry name" value="HTH-TYPE TRANSCRIPTIONAL REGULATOR YODB"/>
    <property type="match status" value="1"/>
</dbReference>
<dbReference type="PANTHER" id="PTHR33204">
    <property type="entry name" value="TRANSCRIPTIONAL REGULATOR, MARR FAMILY"/>
    <property type="match status" value="1"/>
</dbReference>
<dbReference type="GO" id="GO:0003677">
    <property type="term" value="F:DNA binding"/>
    <property type="evidence" value="ECO:0007669"/>
    <property type="project" value="UniProtKB-KW"/>
</dbReference>
<dbReference type="PROSITE" id="PS51118">
    <property type="entry name" value="HTH_HXLR"/>
    <property type="match status" value="1"/>
</dbReference>
<dbReference type="PATRIC" id="fig|68223.7.peg.3671"/>
<dbReference type="AlphaFoldDB" id="A0A0F4IU38"/>
<accession>A0A0F4IU38</accession>
<dbReference type="InterPro" id="IPR036390">
    <property type="entry name" value="WH_DNA-bd_sf"/>
</dbReference>
<evidence type="ECO:0000256" key="3">
    <source>
        <dbReference type="ARBA" id="ARBA00023163"/>
    </source>
</evidence>
<dbReference type="Pfam" id="PF01638">
    <property type="entry name" value="HxlR"/>
    <property type="match status" value="1"/>
</dbReference>
<evidence type="ECO:0000256" key="2">
    <source>
        <dbReference type="ARBA" id="ARBA00023125"/>
    </source>
</evidence>
<dbReference type="InterPro" id="IPR002577">
    <property type="entry name" value="HTH_HxlR"/>
</dbReference>
<evidence type="ECO:0000313" key="6">
    <source>
        <dbReference type="Proteomes" id="UP000033551"/>
    </source>
</evidence>
<dbReference type="Gene3D" id="1.10.10.10">
    <property type="entry name" value="Winged helix-like DNA-binding domain superfamily/Winged helix DNA-binding domain"/>
    <property type="match status" value="1"/>
</dbReference>
<dbReference type="Proteomes" id="UP000033551">
    <property type="component" value="Unassembled WGS sequence"/>
</dbReference>
<dbReference type="RefSeq" id="WP_045951452.1">
    <property type="nucleotide sequence ID" value="NZ_JZWV01001139.1"/>
</dbReference>
<keyword evidence="3" id="KW-0804">Transcription</keyword>
<gene>
    <name evidence="5" type="ORF">VR44_33760</name>
</gene>
<keyword evidence="2" id="KW-0238">DNA-binding</keyword>
<reference evidence="5 6" key="1">
    <citation type="submission" date="2015-02" db="EMBL/GenBank/DDBJ databases">
        <authorList>
            <person name="Ju K.-S."/>
            <person name="Doroghazi J.R."/>
            <person name="Metcalf W."/>
        </authorList>
    </citation>
    <scope>NUCLEOTIDE SEQUENCE [LARGE SCALE GENOMIC DNA]</scope>
    <source>
        <strain evidence="5 6">NRRL ISP-5550</strain>
    </source>
</reference>
<feature type="domain" description="HTH hxlR-type" evidence="4">
    <location>
        <begin position="26"/>
        <end position="125"/>
    </location>
</feature>
<dbReference type="InterPro" id="IPR036388">
    <property type="entry name" value="WH-like_DNA-bd_sf"/>
</dbReference>
<keyword evidence="6" id="KW-1185">Reference proteome</keyword>
<organism evidence="5 6">
    <name type="scientific">Streptomyces katrae</name>
    <dbReference type="NCBI Taxonomy" id="68223"/>
    <lineage>
        <taxon>Bacteria</taxon>
        <taxon>Bacillati</taxon>
        <taxon>Actinomycetota</taxon>
        <taxon>Actinomycetes</taxon>
        <taxon>Kitasatosporales</taxon>
        <taxon>Streptomycetaceae</taxon>
        <taxon>Streptomyces</taxon>
    </lineage>
</organism>
<dbReference type="OrthoDB" id="370168at2"/>
<evidence type="ECO:0000256" key="1">
    <source>
        <dbReference type="ARBA" id="ARBA00023015"/>
    </source>
</evidence>
<evidence type="ECO:0000259" key="4">
    <source>
        <dbReference type="PROSITE" id="PS51118"/>
    </source>
</evidence>
<dbReference type="SUPFAM" id="SSF46785">
    <property type="entry name" value="Winged helix' DNA-binding domain"/>
    <property type="match status" value="1"/>
</dbReference>
<evidence type="ECO:0000313" key="5">
    <source>
        <dbReference type="EMBL" id="KJY24988.1"/>
    </source>
</evidence>